<dbReference type="RefSeq" id="XP_036530465.1">
    <property type="nucleotide sequence ID" value="XM_036679030.1"/>
</dbReference>
<proteinExistence type="predicted"/>
<dbReference type="OrthoDB" id="427518at2759"/>
<reference evidence="2 3" key="1">
    <citation type="submission" date="2020-05" db="EMBL/GenBank/DDBJ databases">
        <title>Identification and distribution of gene clusters putatively required for synthesis of sphingolipid metabolism inhibitors in phylogenetically diverse species of the filamentous fungus Fusarium.</title>
        <authorList>
            <person name="Kim H.-S."/>
            <person name="Busman M."/>
            <person name="Brown D.W."/>
            <person name="Divon H."/>
            <person name="Uhlig S."/>
            <person name="Proctor R.H."/>
        </authorList>
    </citation>
    <scope>NUCLEOTIDE SEQUENCE [LARGE SCALE GENOMIC DNA]</scope>
    <source>
        <strain evidence="2 3">NRRL 66333</strain>
    </source>
</reference>
<evidence type="ECO:0000256" key="1">
    <source>
        <dbReference type="SAM" id="MobiDB-lite"/>
    </source>
</evidence>
<gene>
    <name evidence="2" type="ORF">FSUBG_14074</name>
</gene>
<name>A0A8H5KKJ3_GIBSU</name>
<protein>
    <submittedName>
        <fullName evidence="2">Uncharacterized protein</fullName>
    </submittedName>
</protein>
<organism evidence="2 3">
    <name type="scientific">Gibberella subglutinans</name>
    <name type="common">Fusarium subglutinans</name>
    <dbReference type="NCBI Taxonomy" id="42677"/>
    <lineage>
        <taxon>Eukaryota</taxon>
        <taxon>Fungi</taxon>
        <taxon>Dikarya</taxon>
        <taxon>Ascomycota</taxon>
        <taxon>Pezizomycotina</taxon>
        <taxon>Sordariomycetes</taxon>
        <taxon>Hypocreomycetidae</taxon>
        <taxon>Hypocreales</taxon>
        <taxon>Nectriaceae</taxon>
        <taxon>Fusarium</taxon>
        <taxon>Fusarium fujikuroi species complex</taxon>
    </lineage>
</organism>
<dbReference type="InterPro" id="IPR011990">
    <property type="entry name" value="TPR-like_helical_dom_sf"/>
</dbReference>
<keyword evidence="3" id="KW-1185">Reference proteome</keyword>
<dbReference type="GeneID" id="59313748"/>
<evidence type="ECO:0000313" key="3">
    <source>
        <dbReference type="Proteomes" id="UP000547976"/>
    </source>
</evidence>
<sequence length="933" mass="104762">MANMPRHSQTSPGPAIASTCRPLHTAAQAESPWKASSIAAVSESCPGSRSGYSEDASILLAFLSVLVVSEKVPLDLLSGEAAPRRRWNTRGEVEEVDAVNAGIAPEFYSLLSSSSRLSDAFHELELSSAISKNADETYNLDEIVSQALIIIYRAIPWKYIESVTPATELFLPHLRHALQTSHEHSMHMPAGVRTDLALTLLEASRFPNMAWKRFMVDQAEHAALGLGDQYIHSLIAQSRCLLDRISGTMNQASSCLDNIGRDTTSMTMDIRMHSAAGQAAIQRSLNCIQTEDLSTAKRLLEDWRPLHSIPSPLERIVEFRKNIMLGKILRYQGVFRESLTYLERAQTSAEQENDLSFYEDFRDLTCELADTLRELNQPTSGERHLRAEITRRDQRGVSTGKSLLQVSLAETLFAQERYREAESICLEVESRPGLLKLERLRLHITMAKIHHVESNNDGAFLYWKEAMKDIAKFQMTGGRATRTILLSICDILRSRGQTKLTTDSLDQVALLDAGAKPEAVEYWIAGLRHWFRNGRLLAYVSWPPLTVTEAILEPVIEVYNAIWIIALHSTVHHLTNERIITGRVEDVGRIQLRHSTRIFRRKLASEYRGSSEPRALELDLIVNNEETLEDMLRRFVSPCVNYALEHQQGHPHLGRGSRCGFEDRLDWSAISTEYMTEHGQFANILPGDTKLDAKYRTRYGFIMTDANIVVLRITRELIGDGLAQTRPRRQAAVFVGHQRHSSDATMGSVDGSSPFYSDDSPLEWSYHDPEYAAIPWNAHGKEVLTIKLALWSLIMMATSGDRAIGYSYPPLDSWRYNGKGFVHNTSGATKAELSQDDHLLLEPHDMGWEGGAHDTQTQDADDLPQPTRAAGECTVDPSEACQRDELEASVGGSSRQADQSQDDDDQKTEVGSSHRQHKRKKVRIEKHLVARKL</sequence>
<dbReference type="EMBL" id="JAAOAV010000534">
    <property type="protein sequence ID" value="KAF5574091.1"/>
    <property type="molecule type" value="Genomic_DNA"/>
</dbReference>
<dbReference type="Gene3D" id="1.25.40.10">
    <property type="entry name" value="Tetratricopeptide repeat domain"/>
    <property type="match status" value="1"/>
</dbReference>
<dbReference type="AlphaFoldDB" id="A0A8H5KKJ3"/>
<feature type="region of interest" description="Disordered" evidence="1">
    <location>
        <begin position="843"/>
        <end position="933"/>
    </location>
</feature>
<feature type="compositionally biased region" description="Basic residues" evidence="1">
    <location>
        <begin position="914"/>
        <end position="933"/>
    </location>
</feature>
<evidence type="ECO:0000313" key="2">
    <source>
        <dbReference type="EMBL" id="KAF5574091.1"/>
    </source>
</evidence>
<accession>A0A8H5KKJ3</accession>
<dbReference type="Proteomes" id="UP000547976">
    <property type="component" value="Unassembled WGS sequence"/>
</dbReference>
<comment type="caution">
    <text evidence="2">The sequence shown here is derived from an EMBL/GenBank/DDBJ whole genome shotgun (WGS) entry which is preliminary data.</text>
</comment>